<keyword evidence="6 7" id="KW-0961">Cell wall biogenesis/degradation</keyword>
<evidence type="ECO:0000256" key="4">
    <source>
        <dbReference type="ARBA" id="ARBA00023136"/>
    </source>
</evidence>
<dbReference type="RefSeq" id="WP_051378485.1">
    <property type="nucleotide sequence ID" value="NZ_AXWS01000008.1"/>
</dbReference>
<dbReference type="Proteomes" id="UP000675920">
    <property type="component" value="Unplaced"/>
</dbReference>
<evidence type="ECO:0000256" key="7">
    <source>
        <dbReference type="HAMAP-Rule" id="MF_02065"/>
    </source>
</evidence>
<dbReference type="GO" id="GO:0008932">
    <property type="term" value="F:lytic endotransglycosylase activity"/>
    <property type="evidence" value="ECO:0007669"/>
    <property type="project" value="UniProtKB-UniRule"/>
</dbReference>
<feature type="site" description="Important for catalytic activity" evidence="7">
    <location>
        <position position="227"/>
    </location>
</feature>
<dbReference type="EC" id="4.2.2.29" evidence="7"/>
<accession>A0A8B6X8I9</accession>
<keyword evidence="2 7" id="KW-0812">Transmembrane</keyword>
<evidence type="ECO:0000256" key="3">
    <source>
        <dbReference type="ARBA" id="ARBA00022989"/>
    </source>
</evidence>
<dbReference type="GO" id="GO:0005886">
    <property type="term" value="C:plasma membrane"/>
    <property type="evidence" value="ECO:0007669"/>
    <property type="project" value="UniProtKB-UniRule"/>
</dbReference>
<reference evidence="9" key="1">
    <citation type="journal article" date="2016" name="Mol. Microbiol.">
        <title>Identification of MltG as a potential terminase for peptidoglycan polymerization in bacteria.</title>
        <authorList>
            <person name="Yunck R."/>
            <person name="Cho H."/>
            <person name="Bernhardt T.G."/>
        </authorList>
    </citation>
    <scope>NUCLEOTIDE SEQUENCE</scope>
</reference>
<dbReference type="GO" id="GO:0071555">
    <property type="term" value="P:cell wall organization"/>
    <property type="evidence" value="ECO:0007669"/>
    <property type="project" value="UniProtKB-KW"/>
</dbReference>
<evidence type="ECO:0000313" key="8">
    <source>
        <dbReference type="Proteomes" id="UP000675920"/>
    </source>
</evidence>
<dbReference type="HAMAP" id="MF_02065">
    <property type="entry name" value="MltG"/>
    <property type="match status" value="1"/>
</dbReference>
<comment type="function">
    <text evidence="7">Functions as a peptidoglycan terminase that cleaves nascent peptidoglycan strands endolytically to terminate their elongation.</text>
</comment>
<keyword evidence="4 7" id="KW-0472">Membrane</keyword>
<dbReference type="Gene3D" id="3.30.1490.480">
    <property type="entry name" value="Endolytic murein transglycosylase"/>
    <property type="match status" value="1"/>
</dbReference>
<reference evidence="9" key="2">
    <citation type="submission" date="2025-08" db="UniProtKB">
        <authorList>
            <consortium name="RefSeq"/>
        </authorList>
    </citation>
    <scope>IDENTIFICATION</scope>
</reference>
<gene>
    <name evidence="7 9" type="primary">mltG</name>
</gene>
<keyword evidence="3 7" id="KW-1133">Transmembrane helix</keyword>
<dbReference type="PANTHER" id="PTHR30518">
    <property type="entry name" value="ENDOLYTIC MUREIN TRANSGLYCOSYLASE"/>
    <property type="match status" value="1"/>
</dbReference>
<dbReference type="Gene3D" id="3.30.160.60">
    <property type="entry name" value="Classic Zinc Finger"/>
    <property type="match status" value="1"/>
</dbReference>
<dbReference type="GO" id="GO:0009252">
    <property type="term" value="P:peptidoglycan biosynthetic process"/>
    <property type="evidence" value="ECO:0007669"/>
    <property type="project" value="UniProtKB-UniRule"/>
</dbReference>
<evidence type="ECO:0000256" key="5">
    <source>
        <dbReference type="ARBA" id="ARBA00023239"/>
    </source>
</evidence>
<organism evidence="8 9">
    <name type="scientific">Derxia gummosa DSM 723</name>
    <dbReference type="NCBI Taxonomy" id="1121388"/>
    <lineage>
        <taxon>Bacteria</taxon>
        <taxon>Pseudomonadati</taxon>
        <taxon>Pseudomonadota</taxon>
        <taxon>Betaproteobacteria</taxon>
        <taxon>Burkholderiales</taxon>
        <taxon>Alcaligenaceae</taxon>
        <taxon>Derxia</taxon>
    </lineage>
</organism>
<evidence type="ECO:0000313" key="9">
    <source>
        <dbReference type="RefSeq" id="WP_051378485.1"/>
    </source>
</evidence>
<evidence type="ECO:0000256" key="6">
    <source>
        <dbReference type="ARBA" id="ARBA00023316"/>
    </source>
</evidence>
<evidence type="ECO:0000256" key="1">
    <source>
        <dbReference type="ARBA" id="ARBA00022475"/>
    </source>
</evidence>
<dbReference type="InterPro" id="IPR003770">
    <property type="entry name" value="MLTG-like"/>
</dbReference>
<dbReference type="PANTHER" id="PTHR30518:SF2">
    <property type="entry name" value="ENDOLYTIC MUREIN TRANSGLYCOSYLASE"/>
    <property type="match status" value="1"/>
</dbReference>
<keyword evidence="5 7" id="KW-0456">Lyase</keyword>
<keyword evidence="7" id="KW-0997">Cell inner membrane</keyword>
<sequence length="341" mass="36762">MVAPRSRRHKARARAFFVAVVALLVLGGLAWVFTPINDDPKPRRLDIAAGQGLRGVAAGVEQATGANAWAFAALAKLSGNAPRLKAGSYDIEVGSSPWTLLRKLARGEVAQAQITIVEGWTLRQLRELLARSNDVLHDSAGLTDRELIEAIGARGLPGLPDAPAGAEGLFLPETYRFPRMSGEVAVLRMAHELLRKRLAEAWAARAPEVVVGTPYEALILASLVEKETGLAADRGRVAAVFNNRLRIGMPLQTDPSVIYGLGDAFDGNLRKRDLLADTPYNSYTRAGLPPTPIALVGVAALHPDATRALYFVSRGDGSSAFSETLEQHQRAVDRYLRRGKP</sequence>
<protein>
    <recommendedName>
        <fullName evidence="7">Endolytic murein transglycosylase</fullName>
        <ecNumber evidence="7">4.2.2.29</ecNumber>
    </recommendedName>
    <alternativeName>
        <fullName evidence="7">Peptidoglycan lytic transglycosylase</fullName>
    </alternativeName>
    <alternativeName>
        <fullName evidence="7">Peptidoglycan polymerization terminase</fullName>
    </alternativeName>
</protein>
<proteinExistence type="inferred from homology"/>
<dbReference type="CDD" id="cd08010">
    <property type="entry name" value="MltG_like"/>
    <property type="match status" value="1"/>
</dbReference>
<keyword evidence="1 7" id="KW-1003">Cell membrane</keyword>
<dbReference type="Pfam" id="PF02618">
    <property type="entry name" value="YceG"/>
    <property type="match status" value="1"/>
</dbReference>
<dbReference type="AlphaFoldDB" id="A0A8B6X8I9"/>
<dbReference type="NCBIfam" id="TIGR00247">
    <property type="entry name" value="endolytic transglycosylase MltG"/>
    <property type="match status" value="1"/>
</dbReference>
<evidence type="ECO:0000256" key="2">
    <source>
        <dbReference type="ARBA" id="ARBA00022692"/>
    </source>
</evidence>
<comment type="similarity">
    <text evidence="7">Belongs to the transglycosylase MltG family.</text>
</comment>
<dbReference type="OrthoDB" id="9814591at2"/>
<keyword evidence="8" id="KW-1185">Reference proteome</keyword>
<comment type="catalytic activity">
    <reaction evidence="7">
        <text>a peptidoglycan chain = a peptidoglycan chain with N-acetyl-1,6-anhydromuramyl-[peptide] at the reducing end + a peptidoglycan chain with N-acetylglucosamine at the non-reducing end.</text>
        <dbReference type="EC" id="4.2.2.29"/>
    </reaction>
</comment>
<name>A0A8B6X8I9_9BURK</name>